<dbReference type="EMBL" id="RJKE01000001">
    <property type="protein sequence ID" value="ROO87943.1"/>
    <property type="molecule type" value="Genomic_DNA"/>
</dbReference>
<evidence type="ECO:0000256" key="1">
    <source>
        <dbReference type="ARBA" id="ARBA00023015"/>
    </source>
</evidence>
<dbReference type="Gene3D" id="1.10.10.60">
    <property type="entry name" value="Homeodomain-like"/>
    <property type="match status" value="1"/>
</dbReference>
<accession>A0A3N1D330</accession>
<gene>
    <name evidence="6" type="ORF">EDD29_5592</name>
</gene>
<dbReference type="SUPFAM" id="SSF46689">
    <property type="entry name" value="Homeodomain-like"/>
    <property type="match status" value="1"/>
</dbReference>
<comment type="caution">
    <text evidence="6">The sequence shown here is derived from an EMBL/GenBank/DDBJ whole genome shotgun (WGS) entry which is preliminary data.</text>
</comment>
<dbReference type="Proteomes" id="UP000272400">
    <property type="component" value="Unassembled WGS sequence"/>
</dbReference>
<dbReference type="PANTHER" id="PTHR30055:SF238">
    <property type="entry name" value="MYCOFACTOCIN BIOSYNTHESIS TRANSCRIPTIONAL REGULATOR MFTR-RELATED"/>
    <property type="match status" value="1"/>
</dbReference>
<dbReference type="AlphaFoldDB" id="A0A3N1D330"/>
<keyword evidence="7" id="KW-1185">Reference proteome</keyword>
<dbReference type="GO" id="GO:0000976">
    <property type="term" value="F:transcription cis-regulatory region binding"/>
    <property type="evidence" value="ECO:0007669"/>
    <property type="project" value="TreeGrafter"/>
</dbReference>
<dbReference type="Gene3D" id="1.10.357.10">
    <property type="entry name" value="Tetracycline Repressor, domain 2"/>
    <property type="match status" value="1"/>
</dbReference>
<evidence type="ECO:0000256" key="4">
    <source>
        <dbReference type="PROSITE-ProRule" id="PRU00335"/>
    </source>
</evidence>
<keyword evidence="3" id="KW-0804">Transcription</keyword>
<name>A0A3N1D330_9ACTN</name>
<protein>
    <submittedName>
        <fullName evidence="6">TetR family transcriptional regulator</fullName>
    </submittedName>
</protein>
<evidence type="ECO:0000256" key="3">
    <source>
        <dbReference type="ARBA" id="ARBA00023163"/>
    </source>
</evidence>
<sequence length="204" mass="22254">MAQEGTAAAEGGASAVKARTVLAASRAVVELFIEQGTTAFTIKELARHAGVSERSFYRYFPRKEDVIRPFFTAGAERIAAEVIGRPADEPLGTSLSRAWAESWAVTHVDRLRALHRIFRDEESFRAQWLQVMTDSERLWAEAIAVRLGIDPRSRRAVLAGAMVATAARLSTQPLEGDTGEEGPEKVFADALEMLAPALSAVTEK</sequence>
<evidence type="ECO:0000313" key="6">
    <source>
        <dbReference type="EMBL" id="ROO87943.1"/>
    </source>
</evidence>
<evidence type="ECO:0000313" key="7">
    <source>
        <dbReference type="Proteomes" id="UP000272400"/>
    </source>
</evidence>
<dbReference type="Pfam" id="PF00440">
    <property type="entry name" value="TetR_N"/>
    <property type="match status" value="1"/>
</dbReference>
<evidence type="ECO:0000259" key="5">
    <source>
        <dbReference type="PROSITE" id="PS50977"/>
    </source>
</evidence>
<dbReference type="GO" id="GO:0003700">
    <property type="term" value="F:DNA-binding transcription factor activity"/>
    <property type="evidence" value="ECO:0007669"/>
    <property type="project" value="TreeGrafter"/>
</dbReference>
<dbReference type="PROSITE" id="PS50977">
    <property type="entry name" value="HTH_TETR_2"/>
    <property type="match status" value="1"/>
</dbReference>
<feature type="DNA-binding region" description="H-T-H motif" evidence="4">
    <location>
        <begin position="41"/>
        <end position="60"/>
    </location>
</feature>
<dbReference type="InterPro" id="IPR050109">
    <property type="entry name" value="HTH-type_TetR-like_transc_reg"/>
</dbReference>
<dbReference type="InterPro" id="IPR001647">
    <property type="entry name" value="HTH_TetR"/>
</dbReference>
<dbReference type="OrthoDB" id="4746440at2"/>
<keyword evidence="1" id="KW-0805">Transcription regulation</keyword>
<proteinExistence type="predicted"/>
<evidence type="ECO:0000256" key="2">
    <source>
        <dbReference type="ARBA" id="ARBA00023125"/>
    </source>
</evidence>
<dbReference type="RefSeq" id="WP_123667167.1">
    <property type="nucleotide sequence ID" value="NZ_RJKE01000001.1"/>
</dbReference>
<reference evidence="6 7" key="1">
    <citation type="submission" date="2018-11" db="EMBL/GenBank/DDBJ databases">
        <title>Sequencing the genomes of 1000 actinobacteria strains.</title>
        <authorList>
            <person name="Klenk H.-P."/>
        </authorList>
    </citation>
    <scope>NUCLEOTIDE SEQUENCE [LARGE SCALE GENOMIC DNA]</scope>
    <source>
        <strain evidence="6 7">DSM 44254</strain>
    </source>
</reference>
<dbReference type="PRINTS" id="PR00455">
    <property type="entry name" value="HTHTETR"/>
</dbReference>
<dbReference type="InterPro" id="IPR009057">
    <property type="entry name" value="Homeodomain-like_sf"/>
</dbReference>
<feature type="domain" description="HTH tetR-type" evidence="5">
    <location>
        <begin position="18"/>
        <end position="78"/>
    </location>
</feature>
<keyword evidence="2 4" id="KW-0238">DNA-binding</keyword>
<organism evidence="6 7">
    <name type="scientific">Actinocorallia herbida</name>
    <dbReference type="NCBI Taxonomy" id="58109"/>
    <lineage>
        <taxon>Bacteria</taxon>
        <taxon>Bacillati</taxon>
        <taxon>Actinomycetota</taxon>
        <taxon>Actinomycetes</taxon>
        <taxon>Streptosporangiales</taxon>
        <taxon>Thermomonosporaceae</taxon>
        <taxon>Actinocorallia</taxon>
    </lineage>
</organism>
<dbReference type="PANTHER" id="PTHR30055">
    <property type="entry name" value="HTH-TYPE TRANSCRIPTIONAL REGULATOR RUTR"/>
    <property type="match status" value="1"/>
</dbReference>